<dbReference type="PANTHER" id="PTHR38360:SF1">
    <property type="entry name" value="F12P19.7"/>
    <property type="match status" value="1"/>
</dbReference>
<dbReference type="Proteomes" id="UP001187192">
    <property type="component" value="Unassembled WGS sequence"/>
</dbReference>
<proteinExistence type="predicted"/>
<reference evidence="1" key="1">
    <citation type="submission" date="2023-07" db="EMBL/GenBank/DDBJ databases">
        <title>draft genome sequence of fig (Ficus carica).</title>
        <authorList>
            <person name="Takahashi T."/>
            <person name="Nishimura K."/>
        </authorList>
    </citation>
    <scope>NUCLEOTIDE SEQUENCE</scope>
</reference>
<protein>
    <submittedName>
        <fullName evidence="1">Uncharacterized protein</fullName>
    </submittedName>
</protein>
<keyword evidence="2" id="KW-1185">Reference proteome</keyword>
<accession>A0AA88A0L2</accession>
<evidence type="ECO:0000313" key="2">
    <source>
        <dbReference type="Proteomes" id="UP001187192"/>
    </source>
</evidence>
<organism evidence="1 2">
    <name type="scientific">Ficus carica</name>
    <name type="common">Common fig</name>
    <dbReference type="NCBI Taxonomy" id="3494"/>
    <lineage>
        <taxon>Eukaryota</taxon>
        <taxon>Viridiplantae</taxon>
        <taxon>Streptophyta</taxon>
        <taxon>Embryophyta</taxon>
        <taxon>Tracheophyta</taxon>
        <taxon>Spermatophyta</taxon>
        <taxon>Magnoliopsida</taxon>
        <taxon>eudicotyledons</taxon>
        <taxon>Gunneridae</taxon>
        <taxon>Pentapetalae</taxon>
        <taxon>rosids</taxon>
        <taxon>fabids</taxon>
        <taxon>Rosales</taxon>
        <taxon>Moraceae</taxon>
        <taxon>Ficeae</taxon>
        <taxon>Ficus</taxon>
    </lineage>
</organism>
<dbReference type="EMBL" id="BTGU01000014">
    <property type="protein sequence ID" value="GMN42322.1"/>
    <property type="molecule type" value="Genomic_DNA"/>
</dbReference>
<comment type="caution">
    <text evidence="1">The sequence shown here is derived from an EMBL/GenBank/DDBJ whole genome shotgun (WGS) entry which is preliminary data.</text>
</comment>
<gene>
    <name evidence="1" type="ORF">TIFTF001_011534</name>
</gene>
<sequence length="197" mass="21976">MQLLGLLGRLKAITSELVASQCVKKLYESGDIQMINASDSQQLSQFAAHFIGLLTSQPQACNFAAFVPSGETTPLQRAEWIKFLGSFANLEDRANRVYNAFVEDAGGENVDDSINNMSYNISNPDDFEQLHAILCTVDVIIDETFTSDPVGYNMSTFLQNTNVEDHSCFAFLTNQSLWRYDKRIPNSNTLGKLLLIF</sequence>
<dbReference type="PANTHER" id="PTHR38360">
    <property type="entry name" value="OS03G0120000 PROTEIN"/>
    <property type="match status" value="1"/>
</dbReference>
<name>A0AA88A0L2_FICCA</name>
<evidence type="ECO:0000313" key="1">
    <source>
        <dbReference type="EMBL" id="GMN42322.1"/>
    </source>
</evidence>
<dbReference type="AlphaFoldDB" id="A0AA88A0L2"/>